<dbReference type="AlphaFoldDB" id="A0AAV5SG59"/>
<gene>
    <name evidence="3" type="ORF">PENTCL1PPCAC_4035</name>
</gene>
<accession>A0AAV5SG59</accession>
<feature type="compositionally biased region" description="Basic and acidic residues" evidence="1">
    <location>
        <begin position="49"/>
        <end position="59"/>
    </location>
</feature>
<feature type="transmembrane region" description="Helical" evidence="2">
    <location>
        <begin position="139"/>
        <end position="161"/>
    </location>
</feature>
<evidence type="ECO:0000256" key="2">
    <source>
        <dbReference type="SAM" id="Phobius"/>
    </source>
</evidence>
<feature type="compositionally biased region" description="Acidic residues" evidence="1">
    <location>
        <begin position="60"/>
        <end position="69"/>
    </location>
</feature>
<comment type="caution">
    <text evidence="3">The sequence shown here is derived from an EMBL/GenBank/DDBJ whole genome shotgun (WGS) entry which is preliminary data.</text>
</comment>
<reference evidence="3" key="1">
    <citation type="submission" date="2023-10" db="EMBL/GenBank/DDBJ databases">
        <title>Genome assembly of Pristionchus species.</title>
        <authorList>
            <person name="Yoshida K."/>
            <person name="Sommer R.J."/>
        </authorList>
    </citation>
    <scope>NUCLEOTIDE SEQUENCE</scope>
    <source>
        <strain evidence="3">RS0144</strain>
    </source>
</reference>
<evidence type="ECO:0000313" key="3">
    <source>
        <dbReference type="EMBL" id="GMS81860.1"/>
    </source>
</evidence>
<protein>
    <submittedName>
        <fullName evidence="3">Uncharacterized protein</fullName>
    </submittedName>
</protein>
<feature type="non-terminal residue" evidence="3">
    <location>
        <position position="1"/>
    </location>
</feature>
<sequence>STTFQCIERAQLVRLLGGVDDAKVDDYCRMFGWETRDGGIVVSKMNSRSGEDSEERREEGVDEDDEEEVDERVALFPNDHEAMRIGEERCDMQEQEEAGARDALVPNDRLTGRIGEAQIDMGDGIVAAPRFNFIRMMHLLFALSLLIVGELAKSFSSALLAMASGPMMWTSFVVLAIQLGLPMHIDTINGNLQRFMRFIFNNPKRISSVCWCMAILIQILDSWGMFGDPASADITCLCDVISNDPLTVPSFQTDMRCVCTQNSKASYIILFLSQFIKPSDCKRFLLHSSRLSLSSWERAMVSRSSPI</sequence>
<dbReference type="EMBL" id="BTSX01000001">
    <property type="protein sequence ID" value="GMS81860.1"/>
    <property type="molecule type" value="Genomic_DNA"/>
</dbReference>
<keyword evidence="2" id="KW-0812">Transmembrane</keyword>
<dbReference type="Proteomes" id="UP001432027">
    <property type="component" value="Unassembled WGS sequence"/>
</dbReference>
<keyword evidence="2" id="KW-1133">Transmembrane helix</keyword>
<evidence type="ECO:0000313" key="4">
    <source>
        <dbReference type="Proteomes" id="UP001432027"/>
    </source>
</evidence>
<proteinExistence type="predicted"/>
<organism evidence="3 4">
    <name type="scientific">Pristionchus entomophagus</name>
    <dbReference type="NCBI Taxonomy" id="358040"/>
    <lineage>
        <taxon>Eukaryota</taxon>
        <taxon>Metazoa</taxon>
        <taxon>Ecdysozoa</taxon>
        <taxon>Nematoda</taxon>
        <taxon>Chromadorea</taxon>
        <taxon>Rhabditida</taxon>
        <taxon>Rhabditina</taxon>
        <taxon>Diplogasteromorpha</taxon>
        <taxon>Diplogasteroidea</taxon>
        <taxon>Neodiplogasteridae</taxon>
        <taxon>Pristionchus</taxon>
    </lineage>
</organism>
<keyword evidence="2" id="KW-0472">Membrane</keyword>
<feature type="transmembrane region" description="Helical" evidence="2">
    <location>
        <begin position="167"/>
        <end position="185"/>
    </location>
</feature>
<feature type="region of interest" description="Disordered" evidence="1">
    <location>
        <begin position="44"/>
        <end position="69"/>
    </location>
</feature>
<name>A0AAV5SG59_9BILA</name>
<evidence type="ECO:0000256" key="1">
    <source>
        <dbReference type="SAM" id="MobiDB-lite"/>
    </source>
</evidence>
<dbReference type="Gene3D" id="1.10.10.10">
    <property type="entry name" value="Winged helix-like DNA-binding domain superfamily/Winged helix DNA-binding domain"/>
    <property type="match status" value="1"/>
</dbReference>
<keyword evidence="4" id="KW-1185">Reference proteome</keyword>
<feature type="non-terminal residue" evidence="3">
    <location>
        <position position="307"/>
    </location>
</feature>
<dbReference type="InterPro" id="IPR036388">
    <property type="entry name" value="WH-like_DNA-bd_sf"/>
</dbReference>